<feature type="transmembrane region" description="Helical" evidence="1">
    <location>
        <begin position="273"/>
        <end position="295"/>
    </location>
</feature>
<dbReference type="GeneID" id="93475037"/>
<proteinExistence type="predicted"/>
<dbReference type="AlphaFoldDB" id="A0ABD8AW19"/>
<gene>
    <name evidence="2" type="ORF">V6668_06190</name>
</gene>
<keyword evidence="1" id="KW-0472">Membrane</keyword>
<keyword evidence="1" id="KW-1133">Transmembrane helix</keyword>
<dbReference type="EMBL" id="CP145892">
    <property type="protein sequence ID" value="WWP21770.1"/>
    <property type="molecule type" value="Genomic_DNA"/>
</dbReference>
<feature type="transmembrane region" description="Helical" evidence="1">
    <location>
        <begin position="301"/>
        <end position="325"/>
    </location>
</feature>
<evidence type="ECO:0000256" key="1">
    <source>
        <dbReference type="SAM" id="Phobius"/>
    </source>
</evidence>
<dbReference type="Proteomes" id="UP001364764">
    <property type="component" value="Chromosome"/>
</dbReference>
<sequence length="329" mass="37879">MNIIRLTARIRAFDIFLVVVMSLFCFSCLFTMFYHQNVNHIQKLSNNFYDEDSLFFRTSQANFDFTSLYDSLPHNSVLFSKFFGRGEDIRGVVYKGSYASPNITSGRFFEETDFTSNAHLAVIGKDVPIRKTVHNKKMIEFNNLNYEVIGTIGYNLPTRMDRTILLNLNADNITSSVEYIVSSSSVQDSLNFIGNENMFGQVTLFERENVNILHLVDRGNRQLITSIIFIFILLVNSLSVLLFWIEKKNNEMRIKWNNGYSKRKIIMDNWKDFAPLLSTALVLAICSSWFIGGYLQSIHVSVLHTLLGMIILFCSFSLSVIFISYRKLA</sequence>
<feature type="transmembrane region" description="Helical" evidence="1">
    <location>
        <begin position="12"/>
        <end position="34"/>
    </location>
</feature>
<name>A0ABD8AW19_PAEAM</name>
<organism evidence="2 3">
    <name type="scientific">Paenibacillus amylolyticus</name>
    <dbReference type="NCBI Taxonomy" id="1451"/>
    <lineage>
        <taxon>Bacteria</taxon>
        <taxon>Bacillati</taxon>
        <taxon>Bacillota</taxon>
        <taxon>Bacilli</taxon>
        <taxon>Bacillales</taxon>
        <taxon>Paenibacillaceae</taxon>
        <taxon>Paenibacillus</taxon>
    </lineage>
</organism>
<keyword evidence="1" id="KW-0812">Transmembrane</keyword>
<evidence type="ECO:0000313" key="3">
    <source>
        <dbReference type="Proteomes" id="UP001364764"/>
    </source>
</evidence>
<evidence type="ECO:0000313" key="2">
    <source>
        <dbReference type="EMBL" id="WWP21770.1"/>
    </source>
</evidence>
<accession>A0ABD8AW19</accession>
<feature type="transmembrane region" description="Helical" evidence="1">
    <location>
        <begin position="223"/>
        <end position="245"/>
    </location>
</feature>
<dbReference type="RefSeq" id="WP_338707959.1">
    <property type="nucleotide sequence ID" value="NZ_CP145892.1"/>
</dbReference>
<reference evidence="2 3" key="1">
    <citation type="submission" date="2024-02" db="EMBL/GenBank/DDBJ databases">
        <title>Complete sequences of two Paenibacillus sp. strains and one Lysinibacillus strain isolated from the environment on STAA medium highlight biotechnological potential.</title>
        <authorList>
            <person name="Attere S.A."/>
            <person name="Piche L.C."/>
            <person name="Intertaglia L."/>
            <person name="Lami R."/>
            <person name="Charette S.J."/>
            <person name="Vincent A.T."/>
        </authorList>
    </citation>
    <scope>NUCLEOTIDE SEQUENCE [LARGE SCALE GENOMIC DNA]</scope>
    <source>
        <strain evidence="2 3">Y5S-7</strain>
    </source>
</reference>
<protein>
    <submittedName>
        <fullName evidence="2">ABC transporter permease</fullName>
    </submittedName>
</protein>